<dbReference type="Gene3D" id="3.30.360.50">
    <property type="entry name" value="S-adenosylmethionine decarboxylase"/>
    <property type="match status" value="1"/>
</dbReference>
<feature type="modified residue" description="Pyruvic acid (Ser); by autocatalysis" evidence="16">
    <location>
        <position position="71"/>
    </location>
</feature>
<keyword evidence="9 13" id="KW-0456">Lyase</keyword>
<evidence type="ECO:0000256" key="11">
    <source>
        <dbReference type="ARBA" id="ARBA00023317"/>
    </source>
</evidence>
<dbReference type="Gene3D" id="3.60.90.10">
    <property type="entry name" value="S-adenosylmethionine decarboxylase"/>
    <property type="match status" value="1"/>
</dbReference>
<evidence type="ECO:0000313" key="20">
    <source>
        <dbReference type="Proteomes" id="UP000289340"/>
    </source>
</evidence>
<keyword evidence="5 17" id="KW-0068">Autocatalytic cleavage</keyword>
<dbReference type="PIRSF" id="PIRSF001355">
    <property type="entry name" value="S-AdenosylMet_decarboxylase"/>
    <property type="match status" value="1"/>
</dbReference>
<evidence type="ECO:0000256" key="17">
    <source>
        <dbReference type="PIRSR" id="PIRSR001355-4"/>
    </source>
</evidence>
<dbReference type="EMBL" id="QZWG01000017">
    <property type="protein sequence ID" value="RZB55660.1"/>
    <property type="molecule type" value="Genomic_DNA"/>
</dbReference>
<feature type="binding site" evidence="15">
    <location>
        <position position="219"/>
    </location>
    <ligand>
        <name>substrate</name>
    </ligand>
</feature>
<comment type="similarity">
    <text evidence="2 13">Belongs to the eukaryotic AdoMetDC family.</text>
</comment>
<feature type="binding site" evidence="15">
    <location>
        <position position="11"/>
    </location>
    <ligand>
        <name>substrate</name>
    </ligand>
</feature>
<gene>
    <name evidence="19" type="ORF">D0Y65_045119</name>
</gene>
<dbReference type="GO" id="GO:0006597">
    <property type="term" value="P:spermine biosynthetic process"/>
    <property type="evidence" value="ECO:0007669"/>
    <property type="project" value="InterPro"/>
</dbReference>
<feature type="active site" description="Proton acceptor; for processing activity" evidence="14">
    <location>
        <position position="225"/>
    </location>
</feature>
<keyword evidence="3 13" id="KW-0949">S-adenosyl-L-methionine</keyword>
<keyword evidence="10 13" id="KW-0704">Schiff base</keyword>
<dbReference type="NCBIfam" id="TIGR00535">
    <property type="entry name" value="SAM_DCase"/>
    <property type="match status" value="1"/>
</dbReference>
<dbReference type="InterPro" id="IPR016067">
    <property type="entry name" value="S-AdoMet_deCO2ase_core"/>
</dbReference>
<evidence type="ECO:0000256" key="12">
    <source>
        <dbReference type="ARBA" id="ARBA00048112"/>
    </source>
</evidence>
<dbReference type="GO" id="GO:0099402">
    <property type="term" value="P:plant organ development"/>
    <property type="evidence" value="ECO:0007669"/>
    <property type="project" value="UniProtKB-ARBA"/>
</dbReference>
<evidence type="ECO:0000256" key="6">
    <source>
        <dbReference type="ARBA" id="ARBA00023066"/>
    </source>
</evidence>
<dbReference type="Pfam" id="PF01536">
    <property type="entry name" value="SAM_decarbox"/>
    <property type="match status" value="1"/>
</dbReference>
<feature type="site" description="Cleavage (non-hydrolytic); by autolysis" evidence="17">
    <location>
        <begin position="70"/>
        <end position="71"/>
    </location>
</feature>
<evidence type="ECO:0000256" key="7">
    <source>
        <dbReference type="ARBA" id="ARBA00023115"/>
    </source>
</evidence>
<keyword evidence="8 13" id="KW-0865">Zymogen</keyword>
<dbReference type="FunFam" id="3.30.360.50:FF:000001">
    <property type="entry name" value="S-adenosylmethionine decarboxylase proenzyme"/>
    <property type="match status" value="1"/>
</dbReference>
<feature type="active site" description="Proton donor; for catalytic activity" evidence="14">
    <location>
        <position position="85"/>
    </location>
</feature>
<dbReference type="PROSITE" id="PS01336">
    <property type="entry name" value="ADOMETDC"/>
    <property type="match status" value="1"/>
</dbReference>
<dbReference type="UniPathway" id="UPA00331">
    <property type="reaction ID" value="UER00451"/>
</dbReference>
<feature type="chain" id="PRO_5042320840" description="S-adenosylmethionine decarboxylase alpha chain" evidence="18">
    <location>
        <begin position="71"/>
        <end position="358"/>
    </location>
</feature>
<feature type="active site" description="Proton acceptor; for processing activity" evidence="14">
    <location>
        <position position="238"/>
    </location>
</feature>
<feature type="chain" id="PRO_5042320839" description="S-adenosylmethionine decarboxylase beta chain" evidence="18">
    <location>
        <begin position="1"/>
        <end position="70"/>
    </location>
</feature>
<evidence type="ECO:0000256" key="3">
    <source>
        <dbReference type="ARBA" id="ARBA00022691"/>
    </source>
</evidence>
<comment type="pathway">
    <text evidence="1 13">Amine and polyamine biosynthesis; S-adenosylmethioninamine biosynthesis; S-adenosylmethioninamine from S-adenosyl-L-methionine: step 1/1.</text>
</comment>
<protein>
    <recommendedName>
        <fullName evidence="13">S-adenosylmethionine decarboxylase proenzyme</fullName>
        <ecNumber evidence="13">4.1.1.50</ecNumber>
    </recommendedName>
</protein>
<dbReference type="SMR" id="A0A445G375"/>
<proteinExistence type="inferred from homology"/>
<evidence type="ECO:0000256" key="13">
    <source>
        <dbReference type="PIRNR" id="PIRNR001355"/>
    </source>
</evidence>
<feature type="binding site" evidence="15">
    <location>
        <position position="242"/>
    </location>
    <ligand>
        <name>substrate</name>
    </ligand>
</feature>
<reference evidence="19 20" key="1">
    <citation type="submission" date="2018-09" db="EMBL/GenBank/DDBJ databases">
        <title>A high-quality reference genome of wild soybean provides a powerful tool to mine soybean genomes.</title>
        <authorList>
            <person name="Xie M."/>
            <person name="Chung C.Y.L."/>
            <person name="Li M.-W."/>
            <person name="Wong F.-L."/>
            <person name="Chan T.-F."/>
            <person name="Lam H.-M."/>
        </authorList>
    </citation>
    <scope>NUCLEOTIDE SEQUENCE [LARGE SCALE GENOMIC DNA]</scope>
    <source>
        <strain evidence="20">cv. W05</strain>
        <tissue evidence="19">Hypocotyl of etiolated seedlings</tissue>
    </source>
</reference>
<evidence type="ECO:0000256" key="14">
    <source>
        <dbReference type="PIRSR" id="PIRSR001355-1"/>
    </source>
</evidence>
<accession>A0A445G375</accession>
<dbReference type="Proteomes" id="UP000289340">
    <property type="component" value="Chromosome 17"/>
</dbReference>
<evidence type="ECO:0000256" key="5">
    <source>
        <dbReference type="ARBA" id="ARBA00022813"/>
    </source>
</evidence>
<comment type="catalytic activity">
    <reaction evidence="12 13">
        <text>S-adenosyl-L-methionine + H(+) = S-adenosyl 3-(methylsulfanyl)propylamine + CO2</text>
        <dbReference type="Rhea" id="RHEA:15981"/>
        <dbReference type="ChEBI" id="CHEBI:15378"/>
        <dbReference type="ChEBI" id="CHEBI:16526"/>
        <dbReference type="ChEBI" id="CHEBI:57443"/>
        <dbReference type="ChEBI" id="CHEBI:59789"/>
        <dbReference type="EC" id="4.1.1.50"/>
    </reaction>
</comment>
<evidence type="ECO:0000256" key="2">
    <source>
        <dbReference type="ARBA" id="ARBA00008466"/>
    </source>
</evidence>
<comment type="caution">
    <text evidence="19">The sequence shown here is derived from an EMBL/GenBank/DDBJ whole genome shotgun (WGS) entry which is preliminary data.</text>
</comment>
<dbReference type="GO" id="GO:0008295">
    <property type="term" value="P:spermidine biosynthetic process"/>
    <property type="evidence" value="ECO:0007669"/>
    <property type="project" value="UniProtKB-KW"/>
</dbReference>
<keyword evidence="7 13" id="KW-0620">Polyamine biosynthesis</keyword>
<dbReference type="EC" id="4.1.1.50" evidence="13"/>
<evidence type="ECO:0000256" key="16">
    <source>
        <dbReference type="PIRSR" id="PIRSR001355-3"/>
    </source>
</evidence>
<dbReference type="PANTHER" id="PTHR11570:SF0">
    <property type="entry name" value="S-ADENOSYLMETHIONINE DECARBOXYLASE PROENZYME"/>
    <property type="match status" value="1"/>
</dbReference>
<comment type="cofactor">
    <cofactor evidence="13">
        <name>pyruvate</name>
        <dbReference type="ChEBI" id="CHEBI:15361"/>
    </cofactor>
    <text evidence="13">Binds 1 pyruvoyl group covalently per subunit.</text>
</comment>
<keyword evidence="4 13" id="KW-0210">Decarboxylase</keyword>
<dbReference type="InterPro" id="IPR048283">
    <property type="entry name" value="AdoMetDC-like"/>
</dbReference>
<evidence type="ECO:0000256" key="8">
    <source>
        <dbReference type="ARBA" id="ARBA00023145"/>
    </source>
</evidence>
<dbReference type="GO" id="GO:0005829">
    <property type="term" value="C:cytosol"/>
    <property type="evidence" value="ECO:0007669"/>
    <property type="project" value="TreeGrafter"/>
</dbReference>
<dbReference type="InterPro" id="IPR001985">
    <property type="entry name" value="S-AdoMet_decarboxylase_euk"/>
</dbReference>
<evidence type="ECO:0000256" key="18">
    <source>
        <dbReference type="PIRSR" id="PIRSR001355-5"/>
    </source>
</evidence>
<organism evidence="19 20">
    <name type="scientific">Glycine soja</name>
    <name type="common">Wild soybean</name>
    <dbReference type="NCBI Taxonomy" id="3848"/>
    <lineage>
        <taxon>Eukaryota</taxon>
        <taxon>Viridiplantae</taxon>
        <taxon>Streptophyta</taxon>
        <taxon>Embryophyta</taxon>
        <taxon>Tracheophyta</taxon>
        <taxon>Spermatophyta</taxon>
        <taxon>Magnoliopsida</taxon>
        <taxon>eudicotyledons</taxon>
        <taxon>Gunneridae</taxon>
        <taxon>Pentapetalae</taxon>
        <taxon>rosids</taxon>
        <taxon>fabids</taxon>
        <taxon>Fabales</taxon>
        <taxon>Fabaceae</taxon>
        <taxon>Papilionoideae</taxon>
        <taxon>50 kb inversion clade</taxon>
        <taxon>NPAAA clade</taxon>
        <taxon>indigoferoid/millettioid clade</taxon>
        <taxon>Phaseoleae</taxon>
        <taxon>Glycine</taxon>
        <taxon>Glycine subgen. Soja</taxon>
    </lineage>
</organism>
<evidence type="ECO:0000256" key="9">
    <source>
        <dbReference type="ARBA" id="ARBA00023239"/>
    </source>
</evidence>
<dbReference type="InterPro" id="IPR018166">
    <property type="entry name" value="S-AdoMet_deCO2ase_CS"/>
</dbReference>
<evidence type="ECO:0000256" key="1">
    <source>
        <dbReference type="ARBA" id="ARBA00004911"/>
    </source>
</evidence>
<keyword evidence="20" id="KW-1185">Reference proteome</keyword>
<keyword evidence="11 13" id="KW-0670">Pyruvate</keyword>
<name>A0A445G375_GLYSO</name>
<dbReference type="PANTHER" id="PTHR11570">
    <property type="entry name" value="S-ADENOSYLMETHIONINE DECARBOXYLASE"/>
    <property type="match status" value="1"/>
</dbReference>
<keyword evidence="6 13" id="KW-0745">Spermidine biosynthesis</keyword>
<feature type="binding site" evidence="15">
    <location>
        <position position="70"/>
    </location>
    <ligand>
        <name>substrate</name>
    </ligand>
</feature>
<dbReference type="SUPFAM" id="SSF56276">
    <property type="entry name" value="S-adenosylmethionine decarboxylase"/>
    <property type="match status" value="1"/>
</dbReference>
<evidence type="ECO:0000256" key="4">
    <source>
        <dbReference type="ARBA" id="ARBA00022793"/>
    </source>
</evidence>
<evidence type="ECO:0000313" key="19">
    <source>
        <dbReference type="EMBL" id="RZB55660.1"/>
    </source>
</evidence>
<dbReference type="GO" id="GO:0004014">
    <property type="term" value="F:adenosylmethionine decarboxylase activity"/>
    <property type="evidence" value="ECO:0007669"/>
    <property type="project" value="UniProtKB-EC"/>
</dbReference>
<sequence length="358" mass="38944">MVESEKTEAGFEGFEKRVEISFSFSESGEPKKLGLRALSGAQIKSILEAARCSIVSQLSNSELDSYVLSESSLFVFPLKIILKTCGTTRLLLSVKPILDLAASLSLSVFAVKYSRGSFLFPNDQPAPHDTFLNEVALLNHYFAHLNAKAYVIGNPNRCWHLYSACGEAATLSLTVEICMTGLDRDKARVFHKEWGGGKMTEMSGISEIVQSHVICDFEFEPCGYSMNGIEGAAFSTVHVTPENGFSYGSYEVQGLDPGSNGFGALVRKVLKCFCPSDFSVAVTCEVGAEDWAMSDADVEGYCCQNVVKQQLLPGKGCLVYRTYSARGRGRGSPKIAIVKCSNEIEKEELVLSSCLTST</sequence>
<dbReference type="Gramene" id="XM_028353866.1">
    <property type="protein sequence ID" value="XP_028209667.1"/>
    <property type="gene ID" value="LOC114392659"/>
</dbReference>
<evidence type="ECO:0000256" key="15">
    <source>
        <dbReference type="PIRSR" id="PIRSR001355-2"/>
    </source>
</evidence>
<evidence type="ECO:0000256" key="10">
    <source>
        <dbReference type="ARBA" id="ARBA00023270"/>
    </source>
</evidence>
<feature type="active site" description="Schiff-base intermediate with substrate; via pyruvic acid" evidence="14">
    <location>
        <position position="71"/>
    </location>
</feature>
<dbReference type="AlphaFoldDB" id="A0A445G375"/>
<dbReference type="FunFam" id="3.60.90.10:FF:000002">
    <property type="entry name" value="S-adenosylmethionine decarboxylase proenzyme"/>
    <property type="match status" value="1"/>
</dbReference>